<dbReference type="InterPro" id="IPR016181">
    <property type="entry name" value="Acyl_CoA_acyltransferase"/>
</dbReference>
<dbReference type="SUPFAM" id="SSF56399">
    <property type="entry name" value="ADP-ribosylation"/>
    <property type="match status" value="1"/>
</dbReference>
<dbReference type="EMBL" id="JAAGWH010000046">
    <property type="protein sequence ID" value="NEK95553.1"/>
    <property type="molecule type" value="Genomic_DNA"/>
</dbReference>
<dbReference type="Gene3D" id="3.20.170.20">
    <property type="entry name" value="Protein of unknown function DUF952"/>
    <property type="match status" value="1"/>
</dbReference>
<dbReference type="GO" id="GO:0016747">
    <property type="term" value="F:acyltransferase activity, transferring groups other than amino-acyl groups"/>
    <property type="evidence" value="ECO:0007669"/>
    <property type="project" value="InterPro"/>
</dbReference>
<dbReference type="InterPro" id="IPR009297">
    <property type="entry name" value="DUF952"/>
</dbReference>
<evidence type="ECO:0000313" key="3">
    <source>
        <dbReference type="EMBL" id="NEN52441.1"/>
    </source>
</evidence>
<dbReference type="PROSITE" id="PS51186">
    <property type="entry name" value="GNAT"/>
    <property type="match status" value="1"/>
</dbReference>
<evidence type="ECO:0000313" key="2">
    <source>
        <dbReference type="EMBL" id="NEK95553.1"/>
    </source>
</evidence>
<evidence type="ECO:0000259" key="1">
    <source>
        <dbReference type="PROSITE" id="PS51186"/>
    </source>
</evidence>
<reference evidence="3 5" key="2">
    <citation type="submission" date="2020-02" db="EMBL/GenBank/DDBJ databases">
        <title>The WGS of Modestobacter muralis DSM 100205.</title>
        <authorList>
            <person name="Jiang Z."/>
        </authorList>
    </citation>
    <scope>NUCLEOTIDE SEQUENCE [LARGE SCALE GENOMIC DNA]</scope>
    <source>
        <strain evidence="3 5">DSM 100205</strain>
    </source>
</reference>
<proteinExistence type="predicted"/>
<gene>
    <name evidence="3" type="ORF">G3R41_16115</name>
    <name evidence="2" type="ORF">GCU67_15465</name>
</gene>
<accession>A0A6P0H9I0</accession>
<feature type="domain" description="N-acetyltransferase" evidence="1">
    <location>
        <begin position="244"/>
        <end position="383"/>
    </location>
</feature>
<name>A0A6P0H9I0_9ACTN</name>
<keyword evidence="4" id="KW-1185">Reference proteome</keyword>
<comment type="caution">
    <text evidence="3">The sequence shown here is derived from an EMBL/GenBank/DDBJ whole genome shotgun (WGS) entry which is preliminary data.</text>
</comment>
<reference evidence="2 4" key="1">
    <citation type="submission" date="2020-01" db="EMBL/GenBank/DDBJ databases">
        <title>the WGS Modestobacter muralis CPCC 204518.</title>
        <authorList>
            <person name="Jiang Z."/>
        </authorList>
    </citation>
    <scope>NUCLEOTIDE SEQUENCE [LARGE SCALE GENOMIC DNA]</scope>
    <source>
        <strain evidence="2 4">DSM 100205</strain>
    </source>
</reference>
<dbReference type="Proteomes" id="UP000471152">
    <property type="component" value="Unassembled WGS sequence"/>
</dbReference>
<keyword evidence="3" id="KW-0808">Transferase</keyword>
<dbReference type="SUPFAM" id="SSF55729">
    <property type="entry name" value="Acyl-CoA N-acyltransferases (Nat)"/>
    <property type="match status" value="1"/>
</dbReference>
<dbReference type="PANTHER" id="PTHR34129:SF1">
    <property type="entry name" value="DUF952 DOMAIN-CONTAINING PROTEIN"/>
    <property type="match status" value="1"/>
</dbReference>
<dbReference type="CDD" id="cd04301">
    <property type="entry name" value="NAT_SF"/>
    <property type="match status" value="1"/>
</dbReference>
<organism evidence="3 5">
    <name type="scientific">Modestobacter muralis</name>
    <dbReference type="NCBI Taxonomy" id="1608614"/>
    <lineage>
        <taxon>Bacteria</taxon>
        <taxon>Bacillati</taxon>
        <taxon>Actinomycetota</taxon>
        <taxon>Actinomycetes</taxon>
        <taxon>Geodermatophilales</taxon>
        <taxon>Geodermatophilaceae</taxon>
        <taxon>Modestobacter</taxon>
    </lineage>
</organism>
<dbReference type="InterPro" id="IPR000182">
    <property type="entry name" value="GNAT_dom"/>
</dbReference>
<dbReference type="Pfam" id="PF06108">
    <property type="entry name" value="DUF952"/>
    <property type="match status" value="1"/>
</dbReference>
<protein>
    <submittedName>
        <fullName evidence="3">GNAT family N-acetyltransferase</fullName>
    </submittedName>
</protein>
<dbReference type="PANTHER" id="PTHR34129">
    <property type="entry name" value="BLR1139 PROTEIN"/>
    <property type="match status" value="1"/>
</dbReference>
<dbReference type="Proteomes" id="UP000468828">
    <property type="component" value="Unassembled WGS sequence"/>
</dbReference>
<sequence length="383" mass="40912">MVSRPGGQVPGVTAGTEGLLLHLTTPPEWRAALATGTVTPPSLSGVGFVHLSSPEQVHLPAERLFAGRRDVVLLVVDPARLTDPVRWEPGVPGDPASMRFPHLYGPLPTSAVVAVLPWRSGTVPVPPAPGDAVGRARAMDVSLRTRRAARVVDVRGGYAVADPAFPHSRDDNRLLVTGALTADEVEERAAELTAALGWQAPAVTLLHPDAGPVAAELARRGWDVATTLLMARWAPFPAAADGPAEVVPQSDVHALWERSWRRELGPGEPVLEEVVRQLVDREHRNDRVVRVVDVAVREDGRVVAAAQLRVDGATASLESVVSDPAVRRRGLGNAVLDLASATAGSAGCDLLVLDAAADDWPRHWYARHGFTETGRTWDAVRRT</sequence>
<dbReference type="EMBL" id="JAAGWB010000048">
    <property type="protein sequence ID" value="NEN52441.1"/>
    <property type="molecule type" value="Genomic_DNA"/>
</dbReference>
<dbReference type="Pfam" id="PF00583">
    <property type="entry name" value="Acetyltransf_1"/>
    <property type="match status" value="1"/>
</dbReference>
<evidence type="ECO:0000313" key="5">
    <source>
        <dbReference type="Proteomes" id="UP000471152"/>
    </source>
</evidence>
<dbReference type="AlphaFoldDB" id="A0A6P0H9I0"/>
<evidence type="ECO:0000313" key="4">
    <source>
        <dbReference type="Proteomes" id="UP000468828"/>
    </source>
</evidence>
<dbReference type="Gene3D" id="3.40.630.30">
    <property type="match status" value="1"/>
</dbReference>